<feature type="region of interest" description="Disordered" evidence="1">
    <location>
        <begin position="644"/>
        <end position="663"/>
    </location>
</feature>
<evidence type="ECO:0008006" key="7">
    <source>
        <dbReference type="Google" id="ProtNLM"/>
    </source>
</evidence>
<dbReference type="PANTHER" id="PTHR35205">
    <property type="entry name" value="NB-ARC AND TPR DOMAIN PROTEIN"/>
    <property type="match status" value="1"/>
</dbReference>
<evidence type="ECO:0000313" key="6">
    <source>
        <dbReference type="Proteomes" id="UP001220324"/>
    </source>
</evidence>
<evidence type="ECO:0000256" key="2">
    <source>
        <dbReference type="SAM" id="SignalP"/>
    </source>
</evidence>
<sequence length="843" mass="95388">MADPLSITASLLAVITAAVQSTNALRATVIRFKGRDKTLARLQNELCDLVTILNAILNALEHVIDTEASMLSLLKGPVERCIHICREFEQSMETFARKSKTGFRDWTKMEFMRGDIHEFMDTISGYKSTLSVGLGTFTIHDAKVSRKALQDHKEMIQDTVYNLEVHLQRVDKKMARLTTDTTNPSSSIVDLKDEKEVTKQCLHICEDLDVYIASLGTHKSPVPHGSKNADDSDFSFRGPVGIHLGQAPYIGHELFGRRCELDEMVKVLLPDHKPQEQRHLVLGGIAGIGKTQLAIAFVESSRGSYDSVFWLNAASEATLKDSYRSLAKLIFIQNHGAPEDEEIVRRVHQWLSDPNNTMWLLIFDSYDPDQFQIDHYYPPASHGAIIVTTRWPDLVVGNTLRIKPLHNIEDSLAMLQSISKRENVQSERLAGYPLALAIAGNHIHRNAFTFERYLEEYENRFVNLPGLIQPQEYMNFPLNVTLDMSHSDLEVTNPQEFQERCQSDIADSRSIFSLQSMQSTALTTDTHYTIGEMSTAIDELVSIFTADKEMAALYTESMVELRITTTRFVRNFRRLLKGFALGLKEEAQEAVDIDLANLISARAGLIADKIGSKLEQQYSQPGTTSIHPQRMHVKNEFQTYPTEECHDLSSDGDDEHPPEGGPDGHFAALVSHGRSFIEGSTALQKLRQDFKKFIRPPRRNTGLETQSFLEVQSSFKRWINLRFSRMLGGDMEYEAPGWTVKAHLSLNALLSLTGLLEKPQPKNHQRFRWTNRHGRHLYDDYLEHKPGALKALQEYLAATTVQPIPTNGDPASSQGQISSRAASMYTPRPQIYIHRHVYVQRHH</sequence>
<dbReference type="Proteomes" id="UP001220324">
    <property type="component" value="Unassembled WGS sequence"/>
</dbReference>
<feature type="chain" id="PRO_5041970405" description="Fungal N-terminal domain-containing protein" evidence="2">
    <location>
        <begin position="25"/>
        <end position="843"/>
    </location>
</feature>
<dbReference type="PANTHER" id="PTHR35205:SF1">
    <property type="entry name" value="ZU5 DOMAIN-CONTAINING PROTEIN"/>
    <property type="match status" value="1"/>
</dbReference>
<organism evidence="5 6">
    <name type="scientific">Penicillium frequentans</name>
    <dbReference type="NCBI Taxonomy" id="3151616"/>
    <lineage>
        <taxon>Eukaryota</taxon>
        <taxon>Fungi</taxon>
        <taxon>Dikarya</taxon>
        <taxon>Ascomycota</taxon>
        <taxon>Pezizomycotina</taxon>
        <taxon>Eurotiomycetes</taxon>
        <taxon>Eurotiomycetidae</taxon>
        <taxon>Eurotiales</taxon>
        <taxon>Aspergillaceae</taxon>
        <taxon>Penicillium</taxon>
    </lineage>
</organism>
<evidence type="ECO:0000313" key="5">
    <source>
        <dbReference type="EMBL" id="KAJ5532381.1"/>
    </source>
</evidence>
<feature type="domain" description="NB-ARC" evidence="3">
    <location>
        <begin position="263"/>
        <end position="394"/>
    </location>
</feature>
<dbReference type="EMBL" id="JAQIZZ010000007">
    <property type="protein sequence ID" value="KAJ5532381.1"/>
    <property type="molecule type" value="Genomic_DNA"/>
</dbReference>
<protein>
    <recommendedName>
        <fullName evidence="7">Fungal N-terminal domain-containing protein</fullName>
    </recommendedName>
</protein>
<keyword evidence="6" id="KW-1185">Reference proteome</keyword>
<dbReference type="InterPro" id="IPR002182">
    <property type="entry name" value="NB-ARC"/>
</dbReference>
<evidence type="ECO:0000259" key="4">
    <source>
        <dbReference type="Pfam" id="PF17111"/>
    </source>
</evidence>
<comment type="caution">
    <text evidence="5">The sequence shown here is derived from an EMBL/GenBank/DDBJ whole genome shotgun (WGS) entry which is preliminary data.</text>
</comment>
<feature type="signal peptide" evidence="2">
    <location>
        <begin position="1"/>
        <end position="24"/>
    </location>
</feature>
<gene>
    <name evidence="5" type="ORF">N7494_008933</name>
</gene>
<dbReference type="InterPro" id="IPR031348">
    <property type="entry name" value="PigL_N"/>
</dbReference>
<reference evidence="5 6" key="1">
    <citation type="journal article" date="2023" name="IMA Fungus">
        <title>Comparative genomic study of the Penicillium genus elucidates a diverse pangenome and 15 lateral gene transfer events.</title>
        <authorList>
            <person name="Petersen C."/>
            <person name="Sorensen T."/>
            <person name="Nielsen M.R."/>
            <person name="Sondergaard T.E."/>
            <person name="Sorensen J.L."/>
            <person name="Fitzpatrick D.A."/>
            <person name="Frisvad J.C."/>
            <person name="Nielsen K.L."/>
        </authorList>
    </citation>
    <scope>NUCLEOTIDE SEQUENCE [LARGE SCALE GENOMIC DNA]</scope>
    <source>
        <strain evidence="5 6">IBT 35679</strain>
    </source>
</reference>
<keyword evidence="2" id="KW-0732">Signal</keyword>
<name>A0AAD6CRJ7_9EURO</name>
<dbReference type="SUPFAM" id="SSF52540">
    <property type="entry name" value="P-loop containing nucleoside triphosphate hydrolases"/>
    <property type="match status" value="1"/>
</dbReference>
<accession>A0AAD6CRJ7</accession>
<dbReference type="AlphaFoldDB" id="A0AAD6CRJ7"/>
<dbReference type="Gene3D" id="3.40.50.300">
    <property type="entry name" value="P-loop containing nucleotide triphosphate hydrolases"/>
    <property type="match status" value="1"/>
</dbReference>
<dbReference type="InterPro" id="IPR027417">
    <property type="entry name" value="P-loop_NTPase"/>
</dbReference>
<evidence type="ECO:0000256" key="1">
    <source>
        <dbReference type="SAM" id="MobiDB-lite"/>
    </source>
</evidence>
<feature type="domain" description="Azaphilone pigments biosynthesis cluster protein L N-terminal" evidence="4">
    <location>
        <begin position="2"/>
        <end position="206"/>
    </location>
</feature>
<dbReference type="GO" id="GO:0043531">
    <property type="term" value="F:ADP binding"/>
    <property type="evidence" value="ECO:0007669"/>
    <property type="project" value="InterPro"/>
</dbReference>
<dbReference type="Pfam" id="PF17111">
    <property type="entry name" value="PigL_N"/>
    <property type="match status" value="1"/>
</dbReference>
<proteinExistence type="predicted"/>
<evidence type="ECO:0000259" key="3">
    <source>
        <dbReference type="Pfam" id="PF00931"/>
    </source>
</evidence>
<dbReference type="Pfam" id="PF00931">
    <property type="entry name" value="NB-ARC"/>
    <property type="match status" value="1"/>
</dbReference>